<sequence>MDGFFNQNGHPVIPIEVYGFSEKISQKFGAILDTGFSGFLSLPLVYAFKVGLILSSTASFTLADGSTDHTLLCFGGIKLNKQKQAGLISVSKGSDILLGMEFLRKFNKRLLLDCGNNIVRLEDKSVK</sequence>
<reference evidence="1 2" key="1">
    <citation type="journal article" date="2015" name="Nature">
        <title>rRNA introns, odd ribosomes, and small enigmatic genomes across a large radiation of phyla.</title>
        <authorList>
            <person name="Brown C.T."/>
            <person name="Hug L.A."/>
            <person name="Thomas B.C."/>
            <person name="Sharon I."/>
            <person name="Castelle C.J."/>
            <person name="Singh A."/>
            <person name="Wilkins M.J."/>
            <person name="Williams K.H."/>
            <person name="Banfield J.F."/>
        </authorList>
    </citation>
    <scope>NUCLEOTIDE SEQUENCE [LARGE SCALE GENOMIC DNA]</scope>
</reference>
<name>A0A0G0FFV2_9BACT</name>
<proteinExistence type="predicted"/>
<dbReference type="InterPro" id="IPR021109">
    <property type="entry name" value="Peptidase_aspartic_dom_sf"/>
</dbReference>
<comment type="caution">
    <text evidence="1">The sequence shown here is derived from an EMBL/GenBank/DDBJ whole genome shotgun (WGS) entry which is preliminary data.</text>
</comment>
<dbReference type="Proteomes" id="UP000034508">
    <property type="component" value="Unassembled WGS sequence"/>
</dbReference>
<gene>
    <name evidence="1" type="ORF">US31_C0012G0019</name>
</gene>
<dbReference type="EMBL" id="LBSM01000012">
    <property type="protein sequence ID" value="KKQ17978.1"/>
    <property type="molecule type" value="Genomic_DNA"/>
</dbReference>
<dbReference type="Gene3D" id="2.40.70.10">
    <property type="entry name" value="Acid Proteases"/>
    <property type="match status" value="1"/>
</dbReference>
<organism evidence="1 2">
    <name type="scientific">Berkelbacteria bacterium GW2011_GWA1_36_9</name>
    <dbReference type="NCBI Taxonomy" id="1618331"/>
    <lineage>
        <taxon>Bacteria</taxon>
        <taxon>Candidatus Berkelbacteria</taxon>
    </lineage>
</organism>
<evidence type="ECO:0000313" key="2">
    <source>
        <dbReference type="Proteomes" id="UP000034508"/>
    </source>
</evidence>
<dbReference type="AlphaFoldDB" id="A0A0G0FFV2"/>
<accession>A0A0G0FFV2</accession>
<evidence type="ECO:0000313" key="1">
    <source>
        <dbReference type="EMBL" id="KKQ17978.1"/>
    </source>
</evidence>
<protein>
    <recommendedName>
        <fullName evidence="3">Peptidase A2 domain-containing protein</fullName>
    </recommendedName>
</protein>
<evidence type="ECO:0008006" key="3">
    <source>
        <dbReference type="Google" id="ProtNLM"/>
    </source>
</evidence>